<evidence type="ECO:0000313" key="2">
    <source>
        <dbReference type="Proteomes" id="UP000688947"/>
    </source>
</evidence>
<dbReference type="EMBL" id="JAENGZ010000759">
    <property type="protein sequence ID" value="KAG6954246.1"/>
    <property type="molecule type" value="Genomic_DNA"/>
</dbReference>
<accession>A0A8T1U340</accession>
<gene>
    <name evidence="1" type="ORF">JG687_00011901</name>
</gene>
<name>A0A8T1U340_9STRA</name>
<protein>
    <submittedName>
        <fullName evidence="1">Uncharacterized protein</fullName>
    </submittedName>
</protein>
<proteinExistence type="predicted"/>
<comment type="caution">
    <text evidence="1">The sequence shown here is derived from an EMBL/GenBank/DDBJ whole genome shotgun (WGS) entry which is preliminary data.</text>
</comment>
<sequence length="135" mass="14837">KNLNFSPDEVAVYVTKWFAGFECLQDSAAQFSEILSLLTGGHIGLCVTTVCELNEVYTSRVQNGCVPSSAQECFRMLELGSMEGSRDCQLFYALISSRAEVWLKMLEEGELDVLVSKPGAHNSRPVYSNTSSSPN</sequence>
<organism evidence="1 2">
    <name type="scientific">Phytophthora cactorum</name>
    <dbReference type="NCBI Taxonomy" id="29920"/>
    <lineage>
        <taxon>Eukaryota</taxon>
        <taxon>Sar</taxon>
        <taxon>Stramenopiles</taxon>
        <taxon>Oomycota</taxon>
        <taxon>Peronosporomycetes</taxon>
        <taxon>Peronosporales</taxon>
        <taxon>Peronosporaceae</taxon>
        <taxon>Phytophthora</taxon>
    </lineage>
</organism>
<reference evidence="1" key="1">
    <citation type="submission" date="2021-01" db="EMBL/GenBank/DDBJ databases">
        <title>Phytophthora aleatoria, a newly-described species from Pinus radiata is distinct from Phytophthora cactorum isolates based on comparative genomics.</title>
        <authorList>
            <person name="Mcdougal R."/>
            <person name="Panda P."/>
            <person name="Williams N."/>
            <person name="Studholme D.J."/>
        </authorList>
    </citation>
    <scope>NUCLEOTIDE SEQUENCE</scope>
    <source>
        <strain evidence="1">NZFS 3830</strain>
    </source>
</reference>
<evidence type="ECO:0000313" key="1">
    <source>
        <dbReference type="EMBL" id="KAG6954246.1"/>
    </source>
</evidence>
<dbReference type="OrthoDB" id="158739at2759"/>
<feature type="non-terminal residue" evidence="1">
    <location>
        <position position="1"/>
    </location>
</feature>
<dbReference type="Proteomes" id="UP000688947">
    <property type="component" value="Unassembled WGS sequence"/>
</dbReference>
<dbReference type="AlphaFoldDB" id="A0A8T1U340"/>